<name>A0A2S4JXR0_9SPIO</name>
<proteinExistence type="predicted"/>
<dbReference type="SUPFAM" id="SSF46955">
    <property type="entry name" value="Putative DNA-binding domain"/>
    <property type="match status" value="1"/>
</dbReference>
<feature type="domain" description="HTH merR-type" evidence="2">
    <location>
        <begin position="23"/>
        <end position="81"/>
    </location>
</feature>
<keyword evidence="4" id="KW-1185">Reference proteome</keyword>
<dbReference type="PROSITE" id="PS50937">
    <property type="entry name" value="HTH_MERR_2"/>
    <property type="match status" value="1"/>
</dbReference>
<gene>
    <name evidence="3" type="ORF">AU468_03275</name>
</gene>
<dbReference type="RefSeq" id="WP_103679501.1">
    <property type="nucleotide sequence ID" value="NZ_LPWH01000016.1"/>
</dbReference>
<evidence type="ECO:0000259" key="2">
    <source>
        <dbReference type="PROSITE" id="PS50937"/>
    </source>
</evidence>
<dbReference type="SMART" id="SM00422">
    <property type="entry name" value="HTH_MERR"/>
    <property type="match status" value="1"/>
</dbReference>
<protein>
    <recommendedName>
        <fullName evidence="2">HTH merR-type domain-containing protein</fullName>
    </recommendedName>
</protein>
<evidence type="ECO:0000313" key="4">
    <source>
        <dbReference type="Proteomes" id="UP000237350"/>
    </source>
</evidence>
<dbReference type="InterPro" id="IPR000551">
    <property type="entry name" value="MerR-type_HTH_dom"/>
</dbReference>
<dbReference type="Proteomes" id="UP000237350">
    <property type="component" value="Unassembled WGS sequence"/>
</dbReference>
<dbReference type="Pfam" id="PF13411">
    <property type="entry name" value="MerR_1"/>
    <property type="match status" value="1"/>
</dbReference>
<feature type="region of interest" description="Disordered" evidence="1">
    <location>
        <begin position="148"/>
        <end position="167"/>
    </location>
</feature>
<dbReference type="InterPro" id="IPR009061">
    <property type="entry name" value="DNA-bd_dom_put_sf"/>
</dbReference>
<sequence length="423" mass="45420">MAVSGLLDKGGYTLQDVLPLVRVKPHVLRYWEQMLPLVRSGRDEGGHRIWTAAQLRMLLRVRHLVVERGVAVTAAGEALLREASGDSARVKAGLEGVRDALAATLIRLRDPSGSGLALAGSSAGDNAPAGPGRYGIALEQLVARGVLPSPEETSRQGRDSSLSVVAPARSGREGARLVYSHLFARGAPGEIARHLAALVRHRLEQETSGEDVPLIVAVPGGLEDLYERCLPRHTFLLPLPTLSCQHTVCTAPTLALLLALASSRELDRALREWQRETVHIWAADSPHSSPRDVISPLAIAAPGGLALGVRPAPSGHRLTEAAAIHLATWRPRLERTTRCGEWVPHPRGKGRFFRLWLRDLAALGGPGVLVPGASRPGVWRGSSWLEQLRLVWGDAPFSGLPAPGSGPPEANSGREENREEQGQ</sequence>
<dbReference type="AlphaFoldDB" id="A0A2S4JXR0"/>
<dbReference type="Gene3D" id="1.10.1660.10">
    <property type="match status" value="1"/>
</dbReference>
<evidence type="ECO:0000313" key="3">
    <source>
        <dbReference type="EMBL" id="POR04317.1"/>
    </source>
</evidence>
<dbReference type="GO" id="GO:0003677">
    <property type="term" value="F:DNA binding"/>
    <property type="evidence" value="ECO:0007669"/>
    <property type="project" value="InterPro"/>
</dbReference>
<feature type="region of interest" description="Disordered" evidence="1">
    <location>
        <begin position="396"/>
        <end position="423"/>
    </location>
</feature>
<dbReference type="OrthoDB" id="9811174at2"/>
<comment type="caution">
    <text evidence="3">The sequence shown here is derived from an EMBL/GenBank/DDBJ whole genome shotgun (WGS) entry which is preliminary data.</text>
</comment>
<organism evidence="3 4">
    <name type="scientific">Alkalispirochaeta sphaeroplastigenens</name>
    <dbReference type="NCBI Taxonomy" id="1187066"/>
    <lineage>
        <taxon>Bacteria</taxon>
        <taxon>Pseudomonadati</taxon>
        <taxon>Spirochaetota</taxon>
        <taxon>Spirochaetia</taxon>
        <taxon>Spirochaetales</taxon>
        <taxon>Spirochaetaceae</taxon>
        <taxon>Alkalispirochaeta</taxon>
    </lineage>
</organism>
<feature type="compositionally biased region" description="Basic and acidic residues" evidence="1">
    <location>
        <begin position="412"/>
        <end position="423"/>
    </location>
</feature>
<dbReference type="EMBL" id="LPWH01000016">
    <property type="protein sequence ID" value="POR04317.1"/>
    <property type="molecule type" value="Genomic_DNA"/>
</dbReference>
<accession>A0A2S4JXR0</accession>
<evidence type="ECO:0000256" key="1">
    <source>
        <dbReference type="SAM" id="MobiDB-lite"/>
    </source>
</evidence>
<reference evidence="4" key="1">
    <citation type="submission" date="2015-12" db="EMBL/GenBank/DDBJ databases">
        <authorList>
            <person name="Lodha T.D."/>
            <person name="Chintalapati S."/>
            <person name="Chintalapati V.R."/>
            <person name="Sravanthi T."/>
        </authorList>
    </citation>
    <scope>NUCLEOTIDE SEQUENCE [LARGE SCALE GENOMIC DNA]</scope>
    <source>
        <strain evidence="4">JC133</strain>
    </source>
</reference>
<dbReference type="GO" id="GO:0006355">
    <property type="term" value="P:regulation of DNA-templated transcription"/>
    <property type="evidence" value="ECO:0007669"/>
    <property type="project" value="InterPro"/>
</dbReference>